<gene>
    <name evidence="1" type="ORF">KIN20_007044</name>
</gene>
<dbReference type="Proteomes" id="UP001196413">
    <property type="component" value="Unassembled WGS sequence"/>
</dbReference>
<keyword evidence="2" id="KW-1185">Reference proteome</keyword>
<organism evidence="1 2">
    <name type="scientific">Parelaphostrongylus tenuis</name>
    <name type="common">Meningeal worm</name>
    <dbReference type="NCBI Taxonomy" id="148309"/>
    <lineage>
        <taxon>Eukaryota</taxon>
        <taxon>Metazoa</taxon>
        <taxon>Ecdysozoa</taxon>
        <taxon>Nematoda</taxon>
        <taxon>Chromadorea</taxon>
        <taxon>Rhabditida</taxon>
        <taxon>Rhabditina</taxon>
        <taxon>Rhabditomorpha</taxon>
        <taxon>Strongyloidea</taxon>
        <taxon>Metastrongylidae</taxon>
        <taxon>Parelaphostrongylus</taxon>
    </lineage>
</organism>
<evidence type="ECO:0000313" key="1">
    <source>
        <dbReference type="EMBL" id="KAJ1351093.1"/>
    </source>
</evidence>
<name>A0AAD5M772_PARTN</name>
<proteinExistence type="predicted"/>
<evidence type="ECO:0000313" key="2">
    <source>
        <dbReference type="Proteomes" id="UP001196413"/>
    </source>
</evidence>
<reference evidence="1" key="1">
    <citation type="submission" date="2021-06" db="EMBL/GenBank/DDBJ databases">
        <title>Parelaphostrongylus tenuis whole genome reference sequence.</title>
        <authorList>
            <person name="Garwood T.J."/>
            <person name="Larsen P.A."/>
            <person name="Fountain-Jones N.M."/>
            <person name="Garbe J.R."/>
            <person name="Macchietto M.G."/>
            <person name="Kania S.A."/>
            <person name="Gerhold R.W."/>
            <person name="Richards J.E."/>
            <person name="Wolf T.M."/>
        </authorList>
    </citation>
    <scope>NUCLEOTIDE SEQUENCE</scope>
    <source>
        <strain evidence="1">MNPRO001-30</strain>
        <tissue evidence="1">Meninges</tissue>
    </source>
</reference>
<dbReference type="AlphaFoldDB" id="A0AAD5M772"/>
<sequence length="66" mass="7046">MVYSEAVNVQAQTSGIASSKDVAKTFVEHLVMQTACGKLAVWVFDVLGRQVLKCSPSQCNNSSILG</sequence>
<comment type="caution">
    <text evidence="1">The sequence shown here is derived from an EMBL/GenBank/DDBJ whole genome shotgun (WGS) entry which is preliminary data.</text>
</comment>
<accession>A0AAD5M772</accession>
<protein>
    <submittedName>
        <fullName evidence="1">Uncharacterized protein</fullName>
    </submittedName>
</protein>
<dbReference type="EMBL" id="JAHQIW010001006">
    <property type="protein sequence ID" value="KAJ1351093.1"/>
    <property type="molecule type" value="Genomic_DNA"/>
</dbReference>